<evidence type="ECO:0000313" key="3">
    <source>
        <dbReference type="Proteomes" id="UP000019460"/>
    </source>
</evidence>
<evidence type="ECO:0000313" key="2">
    <source>
        <dbReference type="EMBL" id="EXJ16262.1"/>
    </source>
</evidence>
<comment type="caution">
    <text evidence="2">The sequence shown here is derived from an EMBL/GenBank/DDBJ whole genome shotgun (WGS) entry which is preliminary data.</text>
</comment>
<name>W9VJL7_9GAMM</name>
<accession>W9VJL7</accession>
<evidence type="ECO:0000256" key="1">
    <source>
        <dbReference type="SAM" id="MobiDB-lite"/>
    </source>
</evidence>
<organism evidence="2 3">
    <name type="scientific">Imhoffiella purpurea</name>
    <dbReference type="NCBI Taxonomy" id="1249627"/>
    <lineage>
        <taxon>Bacteria</taxon>
        <taxon>Pseudomonadati</taxon>
        <taxon>Pseudomonadota</taxon>
        <taxon>Gammaproteobacteria</taxon>
        <taxon>Chromatiales</taxon>
        <taxon>Chromatiaceae</taxon>
        <taxon>Imhoffiella</taxon>
    </lineage>
</organism>
<dbReference type="EMBL" id="AONC01000013">
    <property type="protein sequence ID" value="EXJ16262.1"/>
    <property type="molecule type" value="Genomic_DNA"/>
</dbReference>
<feature type="compositionally biased region" description="Basic and acidic residues" evidence="1">
    <location>
        <begin position="32"/>
        <end position="47"/>
    </location>
</feature>
<dbReference type="Proteomes" id="UP000019460">
    <property type="component" value="Unassembled WGS sequence"/>
</dbReference>
<proteinExistence type="predicted"/>
<protein>
    <submittedName>
        <fullName evidence="2">Uncharacterized protein</fullName>
    </submittedName>
</protein>
<sequence length="47" mass="5332">MARHDCGELDYPGLGDASPKPPMGSLKGRWLRTRDMARRDGRTPDQY</sequence>
<reference evidence="2 3" key="1">
    <citation type="submission" date="2012-11" db="EMBL/GenBank/DDBJ databases">
        <title>Genome assembly of Thiorhodococcus sp. AK35.</title>
        <authorList>
            <person name="Nupur N."/>
            <person name="Khatri I."/>
            <person name="Subramanian S."/>
            <person name="Pinnaka A."/>
        </authorList>
    </citation>
    <scope>NUCLEOTIDE SEQUENCE [LARGE SCALE GENOMIC DNA]</scope>
    <source>
        <strain evidence="2 3">AK35</strain>
    </source>
</reference>
<gene>
    <name evidence="2" type="ORF">D779_0404</name>
</gene>
<dbReference type="AlphaFoldDB" id="W9VJL7"/>
<keyword evidence="3" id="KW-1185">Reference proteome</keyword>
<feature type="region of interest" description="Disordered" evidence="1">
    <location>
        <begin position="1"/>
        <end position="47"/>
    </location>
</feature>